<accession>A0A3B7LRT1</accession>
<dbReference type="Pfam" id="PF03721">
    <property type="entry name" value="UDPG_MGDP_dh_N"/>
    <property type="match status" value="1"/>
</dbReference>
<dbReference type="EMBL" id="CP032134">
    <property type="protein sequence ID" value="AXY55318.1"/>
    <property type="molecule type" value="Genomic_DNA"/>
</dbReference>
<evidence type="ECO:0000256" key="3">
    <source>
        <dbReference type="ARBA" id="ARBA00023027"/>
    </source>
</evidence>
<keyword evidence="3" id="KW-0520">NAD</keyword>
<dbReference type="InterPro" id="IPR001732">
    <property type="entry name" value="UDP-Glc/GDP-Man_DH_N"/>
</dbReference>
<dbReference type="GO" id="GO:0051287">
    <property type="term" value="F:NAD binding"/>
    <property type="evidence" value="ECO:0007669"/>
    <property type="project" value="InterPro"/>
</dbReference>
<dbReference type="KEGG" id="achi:CDG60_01070"/>
<dbReference type="InterPro" id="IPR036291">
    <property type="entry name" value="NAD(P)-bd_dom_sf"/>
</dbReference>
<dbReference type="Proteomes" id="UP000263753">
    <property type="component" value="Chromosome"/>
</dbReference>
<evidence type="ECO:0000313" key="7">
    <source>
        <dbReference type="Proteomes" id="UP000263753"/>
    </source>
</evidence>
<dbReference type="InterPro" id="IPR028359">
    <property type="entry name" value="UDP_ManNAc/GlcNAc_DH"/>
</dbReference>
<dbReference type="SMART" id="SM00984">
    <property type="entry name" value="UDPG_MGDP_dh_C"/>
    <property type="match status" value="1"/>
</dbReference>
<evidence type="ECO:0000256" key="4">
    <source>
        <dbReference type="PIRNR" id="PIRNR000124"/>
    </source>
</evidence>
<dbReference type="GO" id="GO:0000271">
    <property type="term" value="P:polysaccharide biosynthetic process"/>
    <property type="evidence" value="ECO:0007669"/>
    <property type="project" value="InterPro"/>
</dbReference>
<keyword evidence="2" id="KW-0560">Oxidoreductase</keyword>
<gene>
    <name evidence="6" type="primary">tviB</name>
    <name evidence="6" type="ORF">CDG60_01070</name>
</gene>
<dbReference type="NCBIfam" id="NF011729">
    <property type="entry name" value="PRK15182.1"/>
    <property type="match status" value="1"/>
</dbReference>
<dbReference type="InterPro" id="IPR008927">
    <property type="entry name" value="6-PGluconate_DH-like_C_sf"/>
</dbReference>
<dbReference type="PANTHER" id="PTHR43491:SF2">
    <property type="entry name" value="UDP-N-ACETYL-D-MANNOSAMINE DEHYDROGENASE"/>
    <property type="match status" value="1"/>
</dbReference>
<dbReference type="PIRSF" id="PIRSF000124">
    <property type="entry name" value="UDPglc_GDPman_dh"/>
    <property type="match status" value="1"/>
</dbReference>
<comment type="similarity">
    <text evidence="1 4">Belongs to the UDP-glucose/GDP-mannose dehydrogenase family.</text>
</comment>
<dbReference type="Gene3D" id="3.40.50.720">
    <property type="entry name" value="NAD(P)-binding Rossmann-like Domain"/>
    <property type="match status" value="2"/>
</dbReference>
<dbReference type="AlphaFoldDB" id="A0A3B7LRT1"/>
<name>A0A3B7LRT1_9GAMM</name>
<evidence type="ECO:0000259" key="5">
    <source>
        <dbReference type="SMART" id="SM00984"/>
    </source>
</evidence>
<reference evidence="7" key="1">
    <citation type="submission" date="2018-09" db="EMBL/GenBank/DDBJ databases">
        <title>The complete genome of Acinetobacter sp. strain WCHAc010005.</title>
        <authorList>
            <person name="Hu Y."/>
            <person name="Long H."/>
            <person name="Feng Y."/>
            <person name="Zong Z."/>
        </authorList>
    </citation>
    <scope>NUCLEOTIDE SEQUENCE [LARGE SCALE GENOMIC DNA]</scope>
    <source>
        <strain evidence="7">WCHAc010005</strain>
    </source>
</reference>
<dbReference type="SUPFAM" id="SSF51735">
    <property type="entry name" value="NAD(P)-binding Rossmann-fold domains"/>
    <property type="match status" value="1"/>
</dbReference>
<evidence type="ECO:0000256" key="1">
    <source>
        <dbReference type="ARBA" id="ARBA00006601"/>
    </source>
</evidence>
<dbReference type="Pfam" id="PF00984">
    <property type="entry name" value="UDPG_MGDP_dh"/>
    <property type="match status" value="1"/>
</dbReference>
<dbReference type="InterPro" id="IPR017476">
    <property type="entry name" value="UDP-Glc/GDP-Man"/>
</dbReference>
<organism evidence="6 7">
    <name type="scientific">Acinetobacter chinensis</name>
    <dbReference type="NCBI Taxonomy" id="2004650"/>
    <lineage>
        <taxon>Bacteria</taxon>
        <taxon>Pseudomonadati</taxon>
        <taxon>Pseudomonadota</taxon>
        <taxon>Gammaproteobacteria</taxon>
        <taxon>Moraxellales</taxon>
        <taxon>Moraxellaceae</taxon>
        <taxon>Acinetobacter</taxon>
    </lineage>
</organism>
<feature type="domain" description="UDP-glucose/GDP-mannose dehydrogenase C-terminal" evidence="5">
    <location>
        <begin position="318"/>
        <end position="419"/>
    </location>
</feature>
<dbReference type="Pfam" id="PF03720">
    <property type="entry name" value="UDPG_MGDP_dh_C"/>
    <property type="match status" value="1"/>
</dbReference>
<dbReference type="SUPFAM" id="SSF52413">
    <property type="entry name" value="UDP-glucose/GDP-mannose dehydrogenase C-terminal domain"/>
    <property type="match status" value="1"/>
</dbReference>
<dbReference type="InterPro" id="IPR036220">
    <property type="entry name" value="UDP-Glc/GDP-Man_DH_C_sf"/>
</dbReference>
<sequence length="432" mass="47432">MLQISELRIAVIGLGYVGLPLAVEFGKKHPVVGFDIHQKRIDELKGGTDHTLEVSSEELARAAQLTYSANLEDLKSCNFFIVTVPTPVDHVNRPDLTPLKKASETLGKVISKGDVVVYESTVYPGATEEVCIPVLESVSGLKFNQDFFAGYSPERINPGDKVNTLTKIKKITSGSTPETADLVDGVYASIITAGTHKASSIKVAEAAKVIENTQRDLNIALVNELSVIFERIGIDTVDVLEAAGSKWNFLPFRPGLVGGHCIGVDPYYLTHKAEEVGYHPQVILAGRRINDNMARYVARNTIKHMLKNGVDVPRARIGILGVTFKENCPDIRNSKVSDLIREFELWGAQVIVADPWADAEEVRHEYGVELGTVNAENQVDSLVVAVGHEEFRILTPAQLKSYVRCDKPVIADVKSLFDRNELAAEGFTVFRL</sequence>
<dbReference type="GO" id="GO:0016628">
    <property type="term" value="F:oxidoreductase activity, acting on the CH-CH group of donors, NAD or NADP as acceptor"/>
    <property type="evidence" value="ECO:0007669"/>
    <property type="project" value="InterPro"/>
</dbReference>
<dbReference type="PIRSF" id="PIRSF500136">
    <property type="entry name" value="UDP_ManNAc_DH"/>
    <property type="match status" value="1"/>
</dbReference>
<evidence type="ECO:0000313" key="6">
    <source>
        <dbReference type="EMBL" id="AXY55318.1"/>
    </source>
</evidence>
<dbReference type="SUPFAM" id="SSF48179">
    <property type="entry name" value="6-phosphogluconate dehydrogenase C-terminal domain-like"/>
    <property type="match status" value="1"/>
</dbReference>
<dbReference type="RefSeq" id="WP_087512935.1">
    <property type="nucleotide sequence ID" value="NZ_CP032134.1"/>
</dbReference>
<dbReference type="InterPro" id="IPR014027">
    <property type="entry name" value="UDP-Glc/GDP-Man_DH_C"/>
</dbReference>
<proteinExistence type="inferred from homology"/>
<dbReference type="NCBIfam" id="TIGR03026">
    <property type="entry name" value="NDP-sugDHase"/>
    <property type="match status" value="1"/>
</dbReference>
<dbReference type="GO" id="GO:0016616">
    <property type="term" value="F:oxidoreductase activity, acting on the CH-OH group of donors, NAD or NADP as acceptor"/>
    <property type="evidence" value="ECO:0007669"/>
    <property type="project" value="InterPro"/>
</dbReference>
<evidence type="ECO:0000256" key="2">
    <source>
        <dbReference type="ARBA" id="ARBA00023002"/>
    </source>
</evidence>
<dbReference type="InterPro" id="IPR014026">
    <property type="entry name" value="UDP-Glc/GDP-Man_DH_dimer"/>
</dbReference>
<dbReference type="PANTHER" id="PTHR43491">
    <property type="entry name" value="UDP-N-ACETYL-D-MANNOSAMINE DEHYDROGENASE"/>
    <property type="match status" value="1"/>
</dbReference>
<protein>
    <submittedName>
        <fullName evidence="6">Vi polysaccharide biosynthesis UDP-N-acetylglucosamine C-6 dehydrogenase TviB</fullName>
    </submittedName>
</protein>